<dbReference type="InterPro" id="IPR036397">
    <property type="entry name" value="RNaseH_sf"/>
</dbReference>
<gene>
    <name evidence="1" type="ORF">GCM10023196_035980</name>
</gene>
<sequence>MKPRVIGLDLSLTGTGIADFAHDGQVITKTIRSTPYGNTVDSQNARLRHIGREVTEFIAFMGPHPALVVVEGPSYGSKGAGTWDRAGLWWLVVDRILSQPNWPLAVVPPAVLKKYATGRGNADKTAMAVAVQKRWGVELGDDNKVDAWWLGAMGREHLGLPFVDLPKAQREALAKVAWPEVAPC</sequence>
<evidence type="ECO:0000313" key="1">
    <source>
        <dbReference type="EMBL" id="GAA4626694.1"/>
    </source>
</evidence>
<name>A0ABP8UAX8_9ACTN</name>
<evidence type="ECO:0000313" key="2">
    <source>
        <dbReference type="Proteomes" id="UP001501442"/>
    </source>
</evidence>
<accession>A0ABP8UAX8</accession>
<keyword evidence="2" id="KW-1185">Reference proteome</keyword>
<comment type="caution">
    <text evidence="1">The sequence shown here is derived from an EMBL/GenBank/DDBJ whole genome shotgun (WGS) entry which is preliminary data.</text>
</comment>
<dbReference type="Proteomes" id="UP001501442">
    <property type="component" value="Unassembled WGS sequence"/>
</dbReference>
<organism evidence="1 2">
    <name type="scientific">Actinoallomurus vinaceus</name>
    <dbReference type="NCBI Taxonomy" id="1080074"/>
    <lineage>
        <taxon>Bacteria</taxon>
        <taxon>Bacillati</taxon>
        <taxon>Actinomycetota</taxon>
        <taxon>Actinomycetes</taxon>
        <taxon>Streptosporangiales</taxon>
        <taxon>Thermomonosporaceae</taxon>
        <taxon>Actinoallomurus</taxon>
    </lineage>
</organism>
<dbReference type="RefSeq" id="WP_345431983.1">
    <property type="nucleotide sequence ID" value="NZ_BAABHK010000004.1"/>
</dbReference>
<dbReference type="InterPro" id="IPR012337">
    <property type="entry name" value="RNaseH-like_sf"/>
</dbReference>
<dbReference type="EMBL" id="BAABHK010000004">
    <property type="protein sequence ID" value="GAA4626694.1"/>
    <property type="molecule type" value="Genomic_DNA"/>
</dbReference>
<dbReference type="Gene3D" id="3.30.420.10">
    <property type="entry name" value="Ribonuclease H-like superfamily/Ribonuclease H"/>
    <property type="match status" value="1"/>
</dbReference>
<reference evidence="2" key="1">
    <citation type="journal article" date="2019" name="Int. J. Syst. Evol. Microbiol.">
        <title>The Global Catalogue of Microorganisms (GCM) 10K type strain sequencing project: providing services to taxonomists for standard genome sequencing and annotation.</title>
        <authorList>
            <consortium name="The Broad Institute Genomics Platform"/>
            <consortium name="The Broad Institute Genome Sequencing Center for Infectious Disease"/>
            <person name="Wu L."/>
            <person name="Ma J."/>
        </authorList>
    </citation>
    <scope>NUCLEOTIDE SEQUENCE [LARGE SCALE GENOMIC DNA]</scope>
    <source>
        <strain evidence="2">JCM 17939</strain>
    </source>
</reference>
<proteinExistence type="predicted"/>
<dbReference type="SUPFAM" id="SSF53098">
    <property type="entry name" value="Ribonuclease H-like"/>
    <property type="match status" value="1"/>
</dbReference>
<protein>
    <submittedName>
        <fullName evidence="1">Uncharacterized protein</fullName>
    </submittedName>
</protein>